<name>A0ABP3QV63_9ACTN</name>
<keyword evidence="2" id="KW-0597">Phosphoprotein</keyword>
<dbReference type="SUPFAM" id="SSF52151">
    <property type="entry name" value="FabD/lysophospholipase-like"/>
    <property type="match status" value="1"/>
</dbReference>
<dbReference type="PANTHER" id="PTHR43775">
    <property type="entry name" value="FATTY ACID SYNTHASE"/>
    <property type="match status" value="1"/>
</dbReference>
<reference evidence="5" key="1">
    <citation type="journal article" date="2019" name="Int. J. Syst. Evol. Microbiol.">
        <title>The Global Catalogue of Microorganisms (GCM) 10K type strain sequencing project: providing services to taxonomists for standard genome sequencing and annotation.</title>
        <authorList>
            <consortium name="The Broad Institute Genomics Platform"/>
            <consortium name="The Broad Institute Genome Sequencing Center for Infectious Disease"/>
            <person name="Wu L."/>
            <person name="Ma J."/>
        </authorList>
    </citation>
    <scope>NUCLEOTIDE SEQUENCE [LARGE SCALE GENOMIC DNA]</scope>
    <source>
        <strain evidence="5">JCM 5067</strain>
    </source>
</reference>
<dbReference type="Pfam" id="PF00698">
    <property type="entry name" value="Acyl_transf_1"/>
    <property type="match status" value="1"/>
</dbReference>
<evidence type="ECO:0000259" key="3">
    <source>
        <dbReference type="SMART" id="SM00827"/>
    </source>
</evidence>
<comment type="caution">
    <text evidence="4">The sequence shown here is derived from an EMBL/GenBank/DDBJ whole genome shotgun (WGS) entry which is preliminary data.</text>
</comment>
<dbReference type="InterPro" id="IPR014043">
    <property type="entry name" value="Acyl_transferase_dom"/>
</dbReference>
<proteinExistence type="predicted"/>
<gene>
    <name evidence="4" type="ORF">GCM10010394_26880</name>
</gene>
<dbReference type="InterPro" id="IPR016035">
    <property type="entry name" value="Acyl_Trfase/lysoPLipase"/>
</dbReference>
<protein>
    <recommendedName>
        <fullName evidence="3">Malonyl-CoA:ACP transacylase (MAT) domain-containing protein</fullName>
    </recommendedName>
</protein>
<dbReference type="EMBL" id="BAAACA010000014">
    <property type="protein sequence ID" value="GAA0595987.1"/>
    <property type="molecule type" value="Genomic_DNA"/>
</dbReference>
<sequence>MPLTDAVPPPPPWLLTFSATDRAALTDSARTAAALLADGARPEALSFAGDDAERLAVAAADPAGLIEGLSFFADGLPSPRWTSGRADGATDRVAWCFGGHGSQWPGMGNALLDWSPEAAAVLGELDALLPHGVLEPLRSAADGELGPPDTTQPLIFAVQVAIAAWLRSLGLWPDAVVGHSLGEVAAAHVAGALTLEDAARVVSVRSRLLAKAAGGGAMATVSLDRHTAARRCERIPGTVVVAAHSAPNQTVVTGDSEATRALVAELEAEGVRCRLIRINAASHSPFVDSVLPRLRAELAGLAPAAPRVPWISTVDADPDPARLATADYWARNLRRPVRFTQAVSALARRGVRAYVEIGPHPVLIPALRETLRAEGIDDPLVIASGQRATPEPVSLLRLLGALHCRGLELPSRAPVTSPAPATSADRG</sequence>
<feature type="domain" description="Malonyl-CoA:ACP transacylase (MAT)" evidence="3">
    <location>
        <begin position="96"/>
        <end position="389"/>
    </location>
</feature>
<dbReference type="SUPFAM" id="SSF55048">
    <property type="entry name" value="Probable ACP-binding domain of malonyl-CoA ACP transacylase"/>
    <property type="match status" value="1"/>
</dbReference>
<organism evidence="4 5">
    <name type="scientific">Streptomyces crystallinus</name>
    <dbReference type="NCBI Taxonomy" id="68191"/>
    <lineage>
        <taxon>Bacteria</taxon>
        <taxon>Bacillati</taxon>
        <taxon>Actinomycetota</taxon>
        <taxon>Actinomycetes</taxon>
        <taxon>Kitasatosporales</taxon>
        <taxon>Streptomycetaceae</taxon>
        <taxon>Streptomyces</taxon>
    </lineage>
</organism>
<evidence type="ECO:0000256" key="1">
    <source>
        <dbReference type="ARBA" id="ARBA00022450"/>
    </source>
</evidence>
<evidence type="ECO:0000313" key="5">
    <source>
        <dbReference type="Proteomes" id="UP001500668"/>
    </source>
</evidence>
<evidence type="ECO:0000256" key="2">
    <source>
        <dbReference type="ARBA" id="ARBA00022553"/>
    </source>
</evidence>
<keyword evidence="5" id="KW-1185">Reference proteome</keyword>
<dbReference type="Proteomes" id="UP001500668">
    <property type="component" value="Unassembled WGS sequence"/>
</dbReference>
<dbReference type="RefSeq" id="WP_344073735.1">
    <property type="nucleotide sequence ID" value="NZ_BAAACA010000014.1"/>
</dbReference>
<dbReference type="SMART" id="SM00827">
    <property type="entry name" value="PKS_AT"/>
    <property type="match status" value="1"/>
</dbReference>
<dbReference type="InterPro" id="IPR001227">
    <property type="entry name" value="Ac_transferase_dom_sf"/>
</dbReference>
<dbReference type="InterPro" id="IPR050091">
    <property type="entry name" value="PKS_NRPS_Biosynth_Enz"/>
</dbReference>
<evidence type="ECO:0000313" key="4">
    <source>
        <dbReference type="EMBL" id="GAA0595987.1"/>
    </source>
</evidence>
<dbReference type="Gene3D" id="3.30.70.250">
    <property type="entry name" value="Malonyl-CoA ACP transacylase, ACP-binding"/>
    <property type="match status" value="1"/>
</dbReference>
<dbReference type="PANTHER" id="PTHR43775:SF37">
    <property type="entry name" value="SI:DKEY-61P9.11"/>
    <property type="match status" value="1"/>
</dbReference>
<keyword evidence="1" id="KW-0596">Phosphopantetheine</keyword>
<dbReference type="Gene3D" id="3.40.366.10">
    <property type="entry name" value="Malonyl-Coenzyme A Acyl Carrier Protein, domain 2"/>
    <property type="match status" value="1"/>
</dbReference>
<dbReference type="InterPro" id="IPR016036">
    <property type="entry name" value="Malonyl_transacylase_ACP-bd"/>
</dbReference>
<accession>A0ABP3QV63</accession>